<organism evidence="2 3">
    <name type="scientific">Aminithiophilus ramosus</name>
    <dbReference type="NCBI Taxonomy" id="3029084"/>
    <lineage>
        <taxon>Bacteria</taxon>
        <taxon>Thermotogati</taxon>
        <taxon>Synergistota</taxon>
        <taxon>Synergistia</taxon>
        <taxon>Synergistales</taxon>
        <taxon>Aminithiophilaceae</taxon>
        <taxon>Aminithiophilus</taxon>
    </lineage>
</organism>
<dbReference type="PROSITE" id="PS51832">
    <property type="entry name" value="HD_GYP"/>
    <property type="match status" value="1"/>
</dbReference>
<sequence length="434" mass="47539">MRVVLPVEELQPLWIVDEDILSANGLPLVLHGAVVTPALKDAMTRHGIVSIRVRTDDEEEWNPGGPLSPKLVLKVKQDVQKLVVHAVRRRSLSPQLLSNIMEQTSAVVDALFTGEAPLFAELRSLSNYDAYTYEHSWSVMLLSLSLARVAWESGILEKLDLQDRLNLGMGAVLHDIGKTLLPSALLNKEGPLDEEEWKLMRLHPQKGVDLLRPYKLVMPMVRAIVAFHHERPDGGGYGLAKGATLYGGEIPRLVRVVSVADAYDAMVSSRPYRRARLPFEALEILASEAGHQFDADLVPLMERIVVSFPVGSLLLLKDGSVASVRSPGDLTGRRSLPECLVVAAFLSGGRYLPGETFVLRDRSQIALGATGPDDLVGKMVEDVSRQRPPFSDTFPLSLVGALPLSLACALPLWDQLFMASLDKFRATATRAAGQ</sequence>
<dbReference type="InterPro" id="IPR003607">
    <property type="entry name" value="HD/PDEase_dom"/>
</dbReference>
<dbReference type="SUPFAM" id="SSF109604">
    <property type="entry name" value="HD-domain/PDEase-like"/>
    <property type="match status" value="1"/>
</dbReference>
<evidence type="ECO:0000313" key="2">
    <source>
        <dbReference type="EMBL" id="QTX32512.1"/>
    </source>
</evidence>
<reference evidence="3" key="1">
    <citation type="submission" date="2021-04" db="EMBL/GenBank/DDBJ databases">
        <title>A novel Synergistetes isolate from a pyrite-forming mixed culture.</title>
        <authorList>
            <person name="Bunk B."/>
            <person name="Sproer C."/>
            <person name="Spring S."/>
            <person name="Pester M."/>
        </authorList>
    </citation>
    <scope>NUCLEOTIDE SEQUENCE [LARGE SCALE GENOMIC DNA]</scope>
    <source>
        <strain evidence="3">J.5.4.2-T.3.5.2</strain>
    </source>
</reference>
<dbReference type="CDD" id="cd00077">
    <property type="entry name" value="HDc"/>
    <property type="match status" value="1"/>
</dbReference>
<dbReference type="Pfam" id="PF13487">
    <property type="entry name" value="HD_5"/>
    <property type="match status" value="1"/>
</dbReference>
<keyword evidence="3" id="KW-1185">Reference proteome</keyword>
<gene>
    <name evidence="2" type="ORF">KAR29_00755</name>
</gene>
<feature type="domain" description="HD-GYP" evidence="1">
    <location>
        <begin position="110"/>
        <end position="317"/>
    </location>
</feature>
<proteinExistence type="predicted"/>
<dbReference type="PANTHER" id="PTHR43155:SF2">
    <property type="entry name" value="CYCLIC DI-GMP PHOSPHODIESTERASE PA4108"/>
    <property type="match status" value="1"/>
</dbReference>
<dbReference type="InterPro" id="IPR037522">
    <property type="entry name" value="HD_GYP_dom"/>
</dbReference>
<evidence type="ECO:0000259" key="1">
    <source>
        <dbReference type="PROSITE" id="PS51832"/>
    </source>
</evidence>
<dbReference type="AlphaFoldDB" id="A0A9Q7AN39"/>
<dbReference type="PANTHER" id="PTHR43155">
    <property type="entry name" value="CYCLIC DI-GMP PHOSPHODIESTERASE PA4108-RELATED"/>
    <property type="match status" value="1"/>
</dbReference>
<name>A0A9Q7AN39_9BACT</name>
<dbReference type="EMBL" id="CP072943">
    <property type="protein sequence ID" value="QTX32512.1"/>
    <property type="molecule type" value="Genomic_DNA"/>
</dbReference>
<dbReference type="SMART" id="SM00471">
    <property type="entry name" value="HDc"/>
    <property type="match status" value="1"/>
</dbReference>
<dbReference type="Proteomes" id="UP000671879">
    <property type="component" value="Chromosome"/>
</dbReference>
<dbReference type="RefSeq" id="WP_274373750.1">
    <property type="nucleotide sequence ID" value="NZ_CP072943.1"/>
</dbReference>
<evidence type="ECO:0000313" key="3">
    <source>
        <dbReference type="Proteomes" id="UP000671879"/>
    </source>
</evidence>
<dbReference type="KEGG" id="aram:KAR29_00755"/>
<protein>
    <submittedName>
        <fullName evidence="2">HD-GYP domain-containing protein</fullName>
    </submittedName>
</protein>
<accession>A0A9Q7AN39</accession>
<dbReference type="Gene3D" id="1.10.3210.10">
    <property type="entry name" value="Hypothetical protein af1432"/>
    <property type="match status" value="1"/>
</dbReference>